<dbReference type="AlphaFoldDB" id="A0A6C0CQD3"/>
<proteinExistence type="predicted"/>
<keyword evidence="1" id="KW-0472">Membrane</keyword>
<keyword evidence="1" id="KW-0812">Transmembrane</keyword>
<accession>A0A6C0CQD3</accession>
<feature type="transmembrane region" description="Helical" evidence="1">
    <location>
        <begin position="367"/>
        <end position="387"/>
    </location>
</feature>
<feature type="transmembrane region" description="Helical" evidence="1">
    <location>
        <begin position="341"/>
        <end position="361"/>
    </location>
</feature>
<evidence type="ECO:0000313" key="2">
    <source>
        <dbReference type="EMBL" id="QHT06342.1"/>
    </source>
</evidence>
<dbReference type="EMBL" id="MN739467">
    <property type="protein sequence ID" value="QHT06342.1"/>
    <property type="molecule type" value="Genomic_DNA"/>
</dbReference>
<reference evidence="2" key="1">
    <citation type="journal article" date="2020" name="Nature">
        <title>Giant virus diversity and host interactions through global metagenomics.</title>
        <authorList>
            <person name="Schulz F."/>
            <person name="Roux S."/>
            <person name="Paez-Espino D."/>
            <person name="Jungbluth S."/>
            <person name="Walsh D.A."/>
            <person name="Denef V.J."/>
            <person name="McMahon K.D."/>
            <person name="Konstantinidis K.T."/>
            <person name="Eloe-Fadrosh E.A."/>
            <person name="Kyrpides N.C."/>
            <person name="Woyke T."/>
        </authorList>
    </citation>
    <scope>NUCLEOTIDE SEQUENCE</scope>
    <source>
        <strain evidence="2">GVMAG-M-3300021425-30</strain>
    </source>
</reference>
<name>A0A6C0CQD3_9ZZZZ</name>
<protein>
    <submittedName>
        <fullName evidence="2">Uncharacterized protein</fullName>
    </submittedName>
</protein>
<evidence type="ECO:0000256" key="1">
    <source>
        <dbReference type="SAM" id="Phobius"/>
    </source>
</evidence>
<keyword evidence="1" id="KW-1133">Transmembrane helix</keyword>
<sequence>MTFISFLNDLGIIPNKGTSYEKNASLNQGQEFMDFNRMHRRKERKNADALQKTSMNGISSIVENMQIMEPNTYQEKKNNVTEIEKEFNKTLAEYDVVYRQFAEQVLKINATDKEIKQYFDQVITSGDGNYSYVNDYGFTQKYSNDAWSSNAETCPSDPMTVNNSTLSKFQKGVDMGVGQPCNVVGKNIQNEDTLEYAWVDIKGKKHIYSDNLWKKKNESCNIPSISLSKQEYDAIPSGGNMKDTDICEQLKVDPRIIRKMDKLNNKMEKLANEMIIQIDNLVIEDIELNNAMSEQRAKLNNYITKITKDRKQLNFYNQDYITVMAEEEDSQLLQKSTGMQFFAWMFLVITIFALLLHTFLYQKSNTIDNVVVVIGLIFIFVVCRAIYNKYYYRF</sequence>
<organism evidence="2">
    <name type="scientific">viral metagenome</name>
    <dbReference type="NCBI Taxonomy" id="1070528"/>
    <lineage>
        <taxon>unclassified sequences</taxon>
        <taxon>metagenomes</taxon>
        <taxon>organismal metagenomes</taxon>
    </lineage>
</organism>